<keyword evidence="10 13" id="KW-0030">Aminoacyl-tRNA synthetase</keyword>
<dbReference type="GO" id="GO:0005737">
    <property type="term" value="C:cytoplasm"/>
    <property type="evidence" value="ECO:0000266"/>
    <property type="project" value="RGD"/>
</dbReference>
<dbReference type="CDD" id="cd07957">
    <property type="entry name" value="Anticodon_Ia_Met"/>
    <property type="match status" value="1"/>
</dbReference>
<feature type="domain" description="WHEP-TRS" evidence="16">
    <location>
        <begin position="843"/>
        <end position="899"/>
    </location>
</feature>
<dbReference type="SUPFAM" id="SSF47323">
    <property type="entry name" value="Anticodon-binding domain of a subclass of class I aminoacyl-tRNA synthetases"/>
    <property type="match status" value="1"/>
</dbReference>
<dbReference type="SUPFAM" id="SSF52374">
    <property type="entry name" value="Nucleotidylyl transferase"/>
    <property type="match status" value="1"/>
</dbReference>
<evidence type="ECO:0000256" key="12">
    <source>
        <dbReference type="ARBA" id="ARBA00047364"/>
    </source>
</evidence>
<dbReference type="Bgee" id="ENSRNOG00000025459">
    <property type="expression patterns" value="Expressed in pancreas and 20 other cell types or tissues"/>
</dbReference>
<keyword evidence="7 13" id="KW-0067">ATP-binding</keyword>
<dbReference type="InterPro" id="IPR009080">
    <property type="entry name" value="tRNAsynth_Ia_anticodon-bd"/>
</dbReference>
<dbReference type="OrthoDB" id="5844513at2759"/>
<dbReference type="GO" id="GO:0005524">
    <property type="term" value="F:ATP binding"/>
    <property type="evidence" value="ECO:0007669"/>
    <property type="project" value="UniProtKB-KW"/>
</dbReference>
<proteinExistence type="evidence at protein level"/>
<dbReference type="PhosphoSitePlus" id="D3Z941"/>
<evidence type="ECO:0000256" key="6">
    <source>
        <dbReference type="ARBA" id="ARBA00022741"/>
    </source>
</evidence>
<dbReference type="PROSITE" id="PS00178">
    <property type="entry name" value="AA_TRNA_LIGASE_I"/>
    <property type="match status" value="1"/>
</dbReference>
<dbReference type="Pfam" id="PF09334">
    <property type="entry name" value="tRNA-synt_1g"/>
    <property type="match status" value="1"/>
</dbReference>
<dbReference type="AlphaFoldDB" id="D3Z941"/>
<dbReference type="InterPro" id="IPR014758">
    <property type="entry name" value="Met-tRNA_synth"/>
</dbReference>
<evidence type="ECO:0007829" key="20">
    <source>
        <dbReference type="PeptideAtlas" id="D3Z941"/>
    </source>
</evidence>
<sequence>MRLFVSEGSPGSLPVLAAAARARGRAELLISTVGPEECVVPFLTRPKVPVLQLDSGNYLFSASAICRYFFLLCGWEQDDLTNQWLEWEATELQPVLSAALYCLVVQGKKGEDVLGPLRRVLTHIDHSLSRQNCPFLAGDTESLADIVLWGALYPLLQDPAYLPEELGALQSWFQTLSTQEPCQRAAETVLKQQGVLALRPYLQKQPQPQPLPPEGRAVSNEPEEEELATLSEEDIIAAVAAWEKGLENLPPLQPQQHPVLPVPGERNVLITSALPYVNNVPHLGNIIGCVLSADVFARYSRLRQWNTLYLCGTDEYGTATETKAMEEGLTPQEICDKYHAIHVDIYRWFNISFDTFGRTTTPLQTKITQDIFQRLLTRGFVLQDTVEQLRCEQCARFLADRFVEGVCPFCGYEEARGDQCDKCGKLINAIELKRPQCKVCRSHPVVKSSKHLFLDLPKLEKRLEDWLGKTMPGSDWTPNARFIIRSWLRDGLKPRCITRDLKWGTPVPLEGFEDKVFYVWFDATIGYLSITANYTDQWERWWKNPEQVDLYQFMAKDNVPFHGLVFPCSALGAEDNYTLVKNLIATEYLNYEDGKFSKSRGIGVFGDMAQDTGIPADIWRFYLLYIRPEGQDSAFSWTDLLIKNNSELLNNLGNFINRAGMFVSKFFGGCVPEMVLTHDDRRLVAHVSWELQRYHQLLEKVRIRDALRSILTISRHGNQYIQVNEPWKRIKGDEMDRQRAGTVTGMAVNIAALLSVMLQPYMPTVSSTIQTQLQLPEAACRILATSFICTLPAGHRIGTVSPLFQKLENDQIENLRQRFGGGQAKGSPKPAVVEAVTTAGSQDIQVLVDEVTKQGNIVRELKAQKADKNQVAAEVAKLLDLKKQLALAEGKPIETPKGKKKKFRLLFWLCRCHPLIFNMCPGAYQSESGTLAQAPPHPSRPPLRSPVAPPPSRPLARESTLSRTRKWLWVTRLRRGGVG</sequence>
<dbReference type="eggNOG" id="KOG0867">
    <property type="taxonomic scope" value="Eukaryota"/>
</dbReference>
<dbReference type="PeptideAtlas" id="D3Z941"/>
<dbReference type="RGD" id="1305321">
    <property type="gene designation" value="Mars1"/>
</dbReference>
<evidence type="ECO:0000256" key="3">
    <source>
        <dbReference type="ARBA" id="ARBA00012838"/>
    </source>
</evidence>
<dbReference type="GO" id="GO:0005730">
    <property type="term" value="C:nucleolus"/>
    <property type="evidence" value="ECO:0000266"/>
    <property type="project" value="RGD"/>
</dbReference>
<evidence type="ECO:0000256" key="5">
    <source>
        <dbReference type="ARBA" id="ARBA00022598"/>
    </source>
</evidence>
<dbReference type="GO" id="GO:0005829">
    <property type="term" value="C:cytosol"/>
    <property type="evidence" value="ECO:0000266"/>
    <property type="project" value="RGD"/>
</dbReference>
<keyword evidence="5 13" id="KW-0436">Ligase</keyword>
<name>D3Z941_RAT</name>
<dbReference type="EC" id="6.1.1.10" evidence="3"/>
<dbReference type="InterPro" id="IPR015413">
    <property type="entry name" value="Methionyl/Leucyl_tRNA_Synth"/>
</dbReference>
<dbReference type="NCBIfam" id="NF001100">
    <property type="entry name" value="PRK00133.1"/>
    <property type="match status" value="1"/>
</dbReference>
<gene>
    <name evidence="17 19" type="primary">Mars1</name>
    <name evidence="19" type="synonym">Mars</name>
</gene>
<dbReference type="GO" id="GO:0036120">
    <property type="term" value="P:cellular response to platelet-derived growth factor stimulus"/>
    <property type="evidence" value="ECO:0000266"/>
    <property type="project" value="RGD"/>
</dbReference>
<dbReference type="PANTHER" id="PTHR45765:SF1">
    <property type="entry name" value="METHIONINE--TRNA LIGASE, CYTOPLASMIC"/>
    <property type="match status" value="1"/>
</dbReference>
<accession>D3Z941</accession>
<dbReference type="PRINTS" id="PR01041">
    <property type="entry name" value="TRNASYNTHMET"/>
</dbReference>
<evidence type="ECO:0000256" key="10">
    <source>
        <dbReference type="ARBA" id="ARBA00023146"/>
    </source>
</evidence>
<dbReference type="eggNOG" id="KOG1247">
    <property type="taxonomic scope" value="Eukaryota"/>
</dbReference>
<keyword evidence="18" id="KW-1185">Reference proteome</keyword>
<dbReference type="SUPFAM" id="SSF47616">
    <property type="entry name" value="GST C-terminal domain-like"/>
    <property type="match status" value="1"/>
</dbReference>
<keyword evidence="9 13" id="KW-0648">Protein biosynthesis</keyword>
<evidence type="ECO:0000256" key="1">
    <source>
        <dbReference type="ARBA" id="ARBA00004496"/>
    </source>
</evidence>
<reference evidence="17" key="4">
    <citation type="submission" date="2025-09" db="UniProtKB">
        <authorList>
            <consortium name="Ensembl"/>
        </authorList>
    </citation>
    <scope>IDENTIFICATION</scope>
    <source>
        <strain evidence="17">Brown Norway</strain>
    </source>
</reference>
<dbReference type="Pfam" id="PF19303">
    <property type="entry name" value="Anticodon_3"/>
    <property type="match status" value="1"/>
</dbReference>
<dbReference type="InterPro" id="IPR029038">
    <property type="entry name" value="MetRS_Zn"/>
</dbReference>
<dbReference type="InterPro" id="IPR023458">
    <property type="entry name" value="Met-tRNA_ligase_1"/>
</dbReference>
<evidence type="ECO:0007829" key="21">
    <source>
        <dbReference type="PubMed" id="22673903"/>
    </source>
</evidence>
<dbReference type="PaxDb" id="10116-ENSRNOP00000034945"/>
<dbReference type="InterPro" id="IPR001412">
    <property type="entry name" value="aa-tRNA-synth_I_CS"/>
</dbReference>
<dbReference type="GO" id="GO:0004825">
    <property type="term" value="F:methionine-tRNA ligase activity"/>
    <property type="evidence" value="ECO:0000266"/>
    <property type="project" value="RGD"/>
</dbReference>
<dbReference type="Gene3D" id="3.40.30.10">
    <property type="entry name" value="Glutaredoxin"/>
    <property type="match status" value="1"/>
</dbReference>
<dbReference type="InterPro" id="IPR000738">
    <property type="entry name" value="WHEP-TRS_dom"/>
</dbReference>
<evidence type="ECO:0000313" key="17">
    <source>
        <dbReference type="Ensembl" id="ENSRNOP00000034945.5"/>
    </source>
</evidence>
<dbReference type="HAMAP" id="MF_00098">
    <property type="entry name" value="Met_tRNA_synth_type1"/>
    <property type="match status" value="1"/>
</dbReference>
<dbReference type="Pfam" id="PF00458">
    <property type="entry name" value="WHEP-TRS"/>
    <property type="match status" value="1"/>
</dbReference>
<dbReference type="Pfam" id="PF18485">
    <property type="entry name" value="GST_N_5"/>
    <property type="match status" value="1"/>
</dbReference>
<evidence type="ECO:0000256" key="8">
    <source>
        <dbReference type="ARBA" id="ARBA00022884"/>
    </source>
</evidence>
<dbReference type="InterPro" id="IPR004046">
    <property type="entry name" value="GST_C"/>
</dbReference>
<dbReference type="Proteomes" id="UP000002494">
    <property type="component" value="Chromosome 7"/>
</dbReference>
<dbReference type="Gene3D" id="1.10.287.10">
    <property type="entry name" value="S15/NS1, RNA-binding"/>
    <property type="match status" value="1"/>
</dbReference>
<dbReference type="STRING" id="10116.ENSRNOP00000034945"/>
<dbReference type="GO" id="GO:1901838">
    <property type="term" value="P:positive regulation of transcription of nucleolar large rRNA by RNA polymerase I"/>
    <property type="evidence" value="ECO:0000266"/>
    <property type="project" value="RGD"/>
</dbReference>
<dbReference type="jPOST" id="D3Z941"/>
<dbReference type="InterPro" id="IPR041872">
    <property type="entry name" value="Anticodon_Met"/>
</dbReference>
<dbReference type="SUPFAM" id="SSF57770">
    <property type="entry name" value="Methionyl-tRNA synthetase (MetRS), Zn-domain"/>
    <property type="match status" value="1"/>
</dbReference>
<dbReference type="CDD" id="cd00939">
    <property type="entry name" value="MetRS_RNA"/>
    <property type="match status" value="1"/>
</dbReference>
<dbReference type="SUPFAM" id="SSF47060">
    <property type="entry name" value="S15/NS1 RNA-binding domain"/>
    <property type="match status" value="1"/>
</dbReference>
<dbReference type="InterPro" id="IPR009068">
    <property type="entry name" value="uS15_NS1_RNA-bd_sf"/>
</dbReference>
<evidence type="ECO:0000256" key="7">
    <source>
        <dbReference type="ARBA" id="ARBA00022840"/>
    </source>
</evidence>
<evidence type="ECO:0000313" key="19">
    <source>
        <dbReference type="RGD" id="1305321"/>
    </source>
</evidence>
<dbReference type="InParanoid" id="D3Z941"/>
<dbReference type="HOGENOM" id="CLU_009710_3_2_1"/>
<dbReference type="InterPro" id="IPR041598">
    <property type="entry name" value="MARS_N"/>
</dbReference>
<evidence type="ECO:0000259" key="16">
    <source>
        <dbReference type="PROSITE" id="PS51185"/>
    </source>
</evidence>
<keyword evidence="8" id="KW-0694">RNA-binding</keyword>
<dbReference type="PANTHER" id="PTHR45765">
    <property type="entry name" value="METHIONINE--TRNA LIGASE"/>
    <property type="match status" value="1"/>
</dbReference>
<evidence type="ECO:0000256" key="2">
    <source>
        <dbReference type="ARBA" id="ARBA00005594"/>
    </source>
</evidence>
<evidence type="ECO:0000256" key="9">
    <source>
        <dbReference type="ARBA" id="ARBA00022917"/>
    </source>
</evidence>
<dbReference type="Gene3D" id="2.20.28.20">
    <property type="entry name" value="Methionyl-tRNA synthetase, Zn-domain"/>
    <property type="match status" value="1"/>
</dbReference>
<dbReference type="GO" id="GO:0071364">
    <property type="term" value="P:cellular response to epidermal growth factor stimulus"/>
    <property type="evidence" value="ECO:0000266"/>
    <property type="project" value="RGD"/>
</dbReference>
<keyword evidence="6 13" id="KW-0547">Nucleotide-binding</keyword>
<reference evidence="17" key="3">
    <citation type="submission" date="2025-08" db="UniProtKB">
        <authorList>
            <consortium name="Ensembl"/>
        </authorList>
    </citation>
    <scope>IDENTIFICATION</scope>
    <source>
        <strain evidence="17">Brown Norway</strain>
    </source>
</reference>
<comment type="similarity">
    <text evidence="2 13">Belongs to the class-I aminoacyl-tRNA synthetase family.</text>
</comment>
<evidence type="ECO:0000256" key="14">
    <source>
        <dbReference type="SAM" id="MobiDB-lite"/>
    </source>
</evidence>
<protein>
    <recommendedName>
        <fullName evidence="4">Methionine--tRNA ligase, cytoplasmic</fullName>
        <ecNumber evidence="3">6.1.1.10</ecNumber>
    </recommendedName>
    <alternativeName>
        <fullName evidence="11">Methionyl-tRNA synthetase</fullName>
    </alternativeName>
</protein>
<dbReference type="NCBIfam" id="TIGR00398">
    <property type="entry name" value="metG"/>
    <property type="match status" value="1"/>
</dbReference>
<dbReference type="Gene3D" id="1.10.730.10">
    <property type="entry name" value="Isoleucyl-tRNA Synthetase, Domain 1"/>
    <property type="match status" value="1"/>
</dbReference>
<dbReference type="FunCoup" id="D3Z941">
    <property type="interactions" value="3051"/>
</dbReference>
<dbReference type="SMR" id="D3Z941"/>
<dbReference type="CDD" id="cd10307">
    <property type="entry name" value="GST_C_MetRS_N"/>
    <property type="match status" value="1"/>
</dbReference>
<dbReference type="CDD" id="cd00814">
    <property type="entry name" value="MetRS_core"/>
    <property type="match status" value="1"/>
</dbReference>
<feature type="region of interest" description="Disordered" evidence="14">
    <location>
        <begin position="928"/>
        <end position="959"/>
    </location>
</feature>
<evidence type="ECO:0000256" key="11">
    <source>
        <dbReference type="ARBA" id="ARBA00030904"/>
    </source>
</evidence>
<dbReference type="InterPro" id="IPR033911">
    <property type="entry name" value="MetRS_core"/>
</dbReference>
<dbReference type="Ensembl" id="ENSRNOT00000035486.6">
    <property type="protein sequence ID" value="ENSRNOP00000034945.5"/>
    <property type="gene ID" value="ENSRNOG00000025459.6"/>
</dbReference>
<dbReference type="Pfam" id="PF00043">
    <property type="entry name" value="GST_C"/>
    <property type="match status" value="1"/>
</dbReference>
<dbReference type="InterPro" id="IPR036282">
    <property type="entry name" value="Glutathione-S-Trfase_C_sf"/>
</dbReference>
<dbReference type="InterPro" id="IPR010987">
    <property type="entry name" value="Glutathione-S-Trfase_C-like"/>
</dbReference>
<organism evidence="17 18">
    <name type="scientific">Rattus norvegicus</name>
    <name type="common">Rat</name>
    <dbReference type="NCBI Taxonomy" id="10116"/>
    <lineage>
        <taxon>Eukaryota</taxon>
        <taxon>Metazoa</taxon>
        <taxon>Chordata</taxon>
        <taxon>Craniata</taxon>
        <taxon>Vertebrata</taxon>
        <taxon>Euteleostomi</taxon>
        <taxon>Mammalia</taxon>
        <taxon>Eutheria</taxon>
        <taxon>Euarchontoglires</taxon>
        <taxon>Glires</taxon>
        <taxon>Rodentia</taxon>
        <taxon>Myomorpha</taxon>
        <taxon>Muroidea</taxon>
        <taxon>Muridae</taxon>
        <taxon>Murinae</taxon>
        <taxon>Rattus</taxon>
    </lineage>
</organism>
<dbReference type="SMART" id="SM00991">
    <property type="entry name" value="WHEP-TRS"/>
    <property type="match status" value="1"/>
</dbReference>
<reference evidence="21" key="1">
    <citation type="journal article" date="2012" name="Nat. Commun.">
        <title>Quantitative maps of protein phosphorylation sites across 14 different rat organs and tissues.</title>
        <authorList>
            <person name="Lundby A."/>
            <person name="Secher A."/>
            <person name="Lage K."/>
            <person name="Nordsborg N.B."/>
            <person name="Dmytriyev A."/>
            <person name="Lundby C."/>
            <person name="Olsen J.V."/>
        </authorList>
    </citation>
    <scope>IDENTIFICATION BY MASS SPECTROMETRY [LARGE SCALE ANALYSIS]</scope>
</reference>
<feature type="domain" description="GST C-terminal" evidence="15">
    <location>
        <begin position="74"/>
        <end position="210"/>
    </location>
</feature>
<dbReference type="PhylomeDB" id="D3Z941"/>
<comment type="subcellular location">
    <subcellularLocation>
        <location evidence="1">Cytoplasm</location>
    </subcellularLocation>
</comment>
<dbReference type="KEGG" id="rno:299851"/>
<dbReference type="GO" id="GO:0009303">
    <property type="term" value="P:rRNA transcription"/>
    <property type="evidence" value="ECO:0000266"/>
    <property type="project" value="RGD"/>
</dbReference>
<comment type="catalytic activity">
    <reaction evidence="12">
        <text>tRNA(Met) + L-methionine + ATP = L-methionyl-tRNA(Met) + AMP + diphosphate</text>
        <dbReference type="Rhea" id="RHEA:13481"/>
        <dbReference type="Rhea" id="RHEA-COMP:9667"/>
        <dbReference type="Rhea" id="RHEA-COMP:9698"/>
        <dbReference type="ChEBI" id="CHEBI:30616"/>
        <dbReference type="ChEBI" id="CHEBI:33019"/>
        <dbReference type="ChEBI" id="CHEBI:57844"/>
        <dbReference type="ChEBI" id="CHEBI:78442"/>
        <dbReference type="ChEBI" id="CHEBI:78530"/>
        <dbReference type="ChEBI" id="CHEBI:456215"/>
        <dbReference type="EC" id="6.1.1.10"/>
    </reaction>
</comment>
<feature type="compositionally biased region" description="Pro residues" evidence="14">
    <location>
        <begin position="935"/>
        <end position="953"/>
    </location>
</feature>
<evidence type="ECO:0000259" key="15">
    <source>
        <dbReference type="PROSITE" id="PS50405"/>
    </source>
</evidence>
<dbReference type="InterPro" id="IPR014729">
    <property type="entry name" value="Rossmann-like_a/b/a_fold"/>
</dbReference>
<dbReference type="GO" id="GO:0000049">
    <property type="term" value="F:tRNA binding"/>
    <property type="evidence" value="ECO:0007669"/>
    <property type="project" value="UniProtKB-KW"/>
</dbReference>
<dbReference type="PROSITE" id="PS51185">
    <property type="entry name" value="WHEP_TRS_2"/>
    <property type="match status" value="1"/>
</dbReference>
<dbReference type="PROSITE" id="PS50405">
    <property type="entry name" value="GST_CTER"/>
    <property type="match status" value="1"/>
</dbReference>
<keyword evidence="20" id="KW-1267">Proteomics identification</keyword>
<dbReference type="UCSC" id="RGD:1305321">
    <property type="organism name" value="rat"/>
</dbReference>
<dbReference type="CTD" id="4141"/>
<evidence type="ECO:0000256" key="4">
    <source>
        <dbReference type="ARBA" id="ARBA00018335"/>
    </source>
</evidence>
<dbReference type="Gene3D" id="1.20.1050.10">
    <property type="match status" value="1"/>
</dbReference>
<reference evidence="17" key="2">
    <citation type="submission" date="2024-01" db="EMBL/GenBank/DDBJ databases">
        <title>GRCr8: a new rat reference genome assembly contstructed from accurate long reads and long range scaffolding.</title>
        <authorList>
            <person name="Doris P.A."/>
            <person name="Kalbfleisch T."/>
            <person name="Li K."/>
            <person name="Howe K."/>
            <person name="Wood J."/>
        </authorList>
    </citation>
    <scope>NUCLEOTIDE SEQUENCE [LARGE SCALE GENOMIC DNA]</scope>
    <source>
        <strain evidence="17">Brown Norway</strain>
    </source>
</reference>
<evidence type="ECO:0000313" key="18">
    <source>
        <dbReference type="Proteomes" id="UP000002494"/>
    </source>
</evidence>
<evidence type="ECO:0000256" key="13">
    <source>
        <dbReference type="RuleBase" id="RU363039"/>
    </source>
</evidence>
<dbReference type="PROSITE" id="PS00762">
    <property type="entry name" value="WHEP_TRS_1"/>
    <property type="match status" value="1"/>
</dbReference>
<feature type="region of interest" description="Disordered" evidence="14">
    <location>
        <begin position="204"/>
        <end position="223"/>
    </location>
</feature>
<dbReference type="GeneTree" id="ENSGT00550000075017"/>
<dbReference type="AGR" id="RGD:1305321"/>
<dbReference type="GO" id="GO:0017101">
    <property type="term" value="C:aminoacyl-tRNA synthetase multienzyme complex"/>
    <property type="evidence" value="ECO:0000314"/>
    <property type="project" value="CAFA"/>
</dbReference>
<dbReference type="GO" id="GO:0006431">
    <property type="term" value="P:methionyl-tRNA aminoacylation"/>
    <property type="evidence" value="ECO:0000266"/>
    <property type="project" value="RGD"/>
</dbReference>
<dbReference type="Gene3D" id="3.40.50.620">
    <property type="entry name" value="HUPs"/>
    <property type="match status" value="1"/>
</dbReference>
<dbReference type="iPTMnet" id="D3Z941"/>